<keyword evidence="1" id="KW-0175">Coiled coil</keyword>
<dbReference type="EMBL" id="MHOO01000011">
    <property type="protein sequence ID" value="OGZ63750.1"/>
    <property type="molecule type" value="Genomic_DNA"/>
</dbReference>
<organism evidence="3 4">
    <name type="scientific">Candidatus Staskawiczbacteria bacterium RIFCSPHIGHO2_01_FULL_39_25</name>
    <dbReference type="NCBI Taxonomy" id="1802202"/>
    <lineage>
        <taxon>Bacteria</taxon>
        <taxon>Candidatus Staskawicziibacteriota</taxon>
    </lineage>
</organism>
<dbReference type="STRING" id="1802202.A2730_00455"/>
<evidence type="ECO:0000256" key="2">
    <source>
        <dbReference type="SAM" id="MobiDB-lite"/>
    </source>
</evidence>
<dbReference type="AlphaFoldDB" id="A0A1G2HN92"/>
<protein>
    <submittedName>
        <fullName evidence="3">Uncharacterized protein</fullName>
    </submittedName>
</protein>
<dbReference type="Proteomes" id="UP000176855">
    <property type="component" value="Unassembled WGS sequence"/>
</dbReference>
<sequence length="110" mass="12726">MATASESSNETIESAQQDNQIVSGAYIAEHKQMEKIIKEELPKLLNKLEKETNNLLEARKKLEEDIRTQEEKKEARIKEHIRHHGDMMQTLGAIEKRMKDLLEKLSPTKS</sequence>
<accession>A0A1G2HN92</accession>
<evidence type="ECO:0000313" key="4">
    <source>
        <dbReference type="Proteomes" id="UP000176855"/>
    </source>
</evidence>
<name>A0A1G2HN92_9BACT</name>
<feature type="region of interest" description="Disordered" evidence="2">
    <location>
        <begin position="1"/>
        <end position="20"/>
    </location>
</feature>
<reference evidence="3 4" key="1">
    <citation type="journal article" date="2016" name="Nat. Commun.">
        <title>Thousands of microbial genomes shed light on interconnected biogeochemical processes in an aquifer system.</title>
        <authorList>
            <person name="Anantharaman K."/>
            <person name="Brown C.T."/>
            <person name="Hug L.A."/>
            <person name="Sharon I."/>
            <person name="Castelle C.J."/>
            <person name="Probst A.J."/>
            <person name="Thomas B.C."/>
            <person name="Singh A."/>
            <person name="Wilkins M.J."/>
            <person name="Karaoz U."/>
            <person name="Brodie E.L."/>
            <person name="Williams K.H."/>
            <person name="Hubbard S.S."/>
            <person name="Banfield J.F."/>
        </authorList>
    </citation>
    <scope>NUCLEOTIDE SEQUENCE [LARGE SCALE GENOMIC DNA]</scope>
</reference>
<comment type="caution">
    <text evidence="3">The sequence shown here is derived from an EMBL/GenBank/DDBJ whole genome shotgun (WGS) entry which is preliminary data.</text>
</comment>
<evidence type="ECO:0000256" key="1">
    <source>
        <dbReference type="SAM" id="Coils"/>
    </source>
</evidence>
<proteinExistence type="predicted"/>
<gene>
    <name evidence="3" type="ORF">A2730_00455</name>
</gene>
<feature type="coiled-coil region" evidence="1">
    <location>
        <begin position="41"/>
        <end position="79"/>
    </location>
</feature>
<evidence type="ECO:0000313" key="3">
    <source>
        <dbReference type="EMBL" id="OGZ63750.1"/>
    </source>
</evidence>